<protein>
    <submittedName>
        <fullName evidence="1">Uncharacterized protein</fullName>
    </submittedName>
</protein>
<dbReference type="Pfam" id="PF21853">
    <property type="entry name" value="DUF6912"/>
    <property type="match status" value="1"/>
</dbReference>
<name>A0A644XKH7_9ZZZZ</name>
<dbReference type="EMBL" id="VSSQ01002658">
    <property type="protein sequence ID" value="MPM16690.1"/>
    <property type="molecule type" value="Genomic_DNA"/>
</dbReference>
<reference evidence="1" key="1">
    <citation type="submission" date="2019-08" db="EMBL/GenBank/DDBJ databases">
        <authorList>
            <person name="Kucharzyk K."/>
            <person name="Murdoch R.W."/>
            <person name="Higgins S."/>
            <person name="Loffler F."/>
        </authorList>
    </citation>
    <scope>NUCLEOTIDE SEQUENCE</scope>
</reference>
<proteinExistence type="predicted"/>
<dbReference type="AlphaFoldDB" id="A0A644XKH7"/>
<sequence>MPDDEEEADYWALTDAGLAGLAAAEGPRFVIAVRARPEQIVAAGPDGSGRVSVADVAWSQVSALFIDEAEALPAVAAARAALADPDAFAERTAALVTAHDLLWYAPEELDALLG</sequence>
<evidence type="ECO:0000313" key="1">
    <source>
        <dbReference type="EMBL" id="MPM16690.1"/>
    </source>
</evidence>
<dbReference type="InterPro" id="IPR054206">
    <property type="entry name" value="DUF6912"/>
</dbReference>
<accession>A0A644XKH7</accession>
<organism evidence="1">
    <name type="scientific">bioreactor metagenome</name>
    <dbReference type="NCBI Taxonomy" id="1076179"/>
    <lineage>
        <taxon>unclassified sequences</taxon>
        <taxon>metagenomes</taxon>
        <taxon>ecological metagenomes</taxon>
    </lineage>
</organism>
<gene>
    <name evidence="1" type="ORF">SDC9_63071</name>
</gene>
<comment type="caution">
    <text evidence="1">The sequence shown here is derived from an EMBL/GenBank/DDBJ whole genome shotgun (WGS) entry which is preliminary data.</text>
</comment>